<dbReference type="Proteomes" id="UP000239089">
    <property type="component" value="Unassembled WGS sequence"/>
</dbReference>
<dbReference type="OrthoDB" id="1550902at2"/>
<sequence length="139" mass="15013">MSLLIWGDYSFNAGAASFEELTHKWAGRWSKPPVFGRRPPGQYLGPAEEDLTVKGTIYPAAMDGDPFGQIVAMQQAAGAGAVDMLFSGGGDAFGLFRLEEVEYRASSHLPDGRPQKVEYTLKFSAADDFGGGIFAFWPA</sequence>
<evidence type="ECO:0000313" key="2">
    <source>
        <dbReference type="Proteomes" id="UP000239089"/>
    </source>
</evidence>
<protein>
    <recommendedName>
        <fullName evidence="3">Phage tail protein</fullName>
    </recommendedName>
</protein>
<proteinExistence type="predicted"/>
<accession>A0A2S6N2W6</accession>
<dbReference type="AlphaFoldDB" id="A0A2S6N2W6"/>
<dbReference type="InterPro" id="IPR009734">
    <property type="entry name" value="Myoviridae_GpU"/>
</dbReference>
<name>A0A2S6N2W6_9HYPH</name>
<reference evidence="1 2" key="1">
    <citation type="journal article" date="2018" name="Arch. Microbiol.">
        <title>New insights into the metabolic potential of the phototrophic purple bacterium Rhodopila globiformis DSM 161(T) from its draft genome sequence and evidence for a vanadium-dependent nitrogenase.</title>
        <authorList>
            <person name="Imhoff J.F."/>
            <person name="Rahn T."/>
            <person name="Kunzel S."/>
            <person name="Neulinger S.C."/>
        </authorList>
    </citation>
    <scope>NUCLEOTIDE SEQUENCE [LARGE SCALE GENOMIC DNA]</scope>
    <source>
        <strain evidence="1 2">DSM 16996</strain>
    </source>
</reference>
<organism evidence="1 2">
    <name type="scientific">Rhodoblastus sphagnicola</name>
    <dbReference type="NCBI Taxonomy" id="333368"/>
    <lineage>
        <taxon>Bacteria</taxon>
        <taxon>Pseudomonadati</taxon>
        <taxon>Pseudomonadota</taxon>
        <taxon>Alphaproteobacteria</taxon>
        <taxon>Hyphomicrobiales</taxon>
        <taxon>Rhodoblastaceae</taxon>
        <taxon>Rhodoblastus</taxon>
    </lineage>
</organism>
<evidence type="ECO:0008006" key="3">
    <source>
        <dbReference type="Google" id="ProtNLM"/>
    </source>
</evidence>
<dbReference type="EMBL" id="NHSJ01000100">
    <property type="protein sequence ID" value="PPQ28936.1"/>
    <property type="molecule type" value="Genomic_DNA"/>
</dbReference>
<dbReference type="RefSeq" id="WP_104508893.1">
    <property type="nucleotide sequence ID" value="NZ_JACIGC010000011.1"/>
</dbReference>
<evidence type="ECO:0000313" key="1">
    <source>
        <dbReference type="EMBL" id="PPQ28936.1"/>
    </source>
</evidence>
<gene>
    <name evidence="1" type="ORF">CCR94_16225</name>
</gene>
<comment type="caution">
    <text evidence="1">The sequence shown here is derived from an EMBL/GenBank/DDBJ whole genome shotgun (WGS) entry which is preliminary data.</text>
</comment>
<keyword evidence="2" id="KW-1185">Reference proteome</keyword>
<dbReference type="Pfam" id="PF06995">
    <property type="entry name" value="Phage_P2_GpU"/>
    <property type="match status" value="1"/>
</dbReference>